<gene>
    <name evidence="1" type="primary">Dsec\GM20809</name>
    <name evidence="1" type="ORF">Dsec_GM20809</name>
</gene>
<dbReference type="AlphaFoldDB" id="B4IQB0"/>
<evidence type="ECO:0000313" key="1">
    <source>
        <dbReference type="EMBL" id="EDW44135.1"/>
    </source>
</evidence>
<organism evidence="2">
    <name type="scientific">Drosophila sechellia</name>
    <name type="common">Fruit fly</name>
    <dbReference type="NCBI Taxonomy" id="7238"/>
    <lineage>
        <taxon>Eukaryota</taxon>
        <taxon>Metazoa</taxon>
        <taxon>Ecdysozoa</taxon>
        <taxon>Arthropoda</taxon>
        <taxon>Hexapoda</taxon>
        <taxon>Insecta</taxon>
        <taxon>Pterygota</taxon>
        <taxon>Neoptera</taxon>
        <taxon>Endopterygota</taxon>
        <taxon>Diptera</taxon>
        <taxon>Brachycera</taxon>
        <taxon>Muscomorpha</taxon>
        <taxon>Ephydroidea</taxon>
        <taxon>Drosophilidae</taxon>
        <taxon>Drosophila</taxon>
        <taxon>Sophophora</taxon>
    </lineage>
</organism>
<accession>B4IQB0</accession>
<sequence>MAEAEGGSEQDDVSFLRTVSTEQDITAPSLLEVIGNRLIVSNGIQNLFKKFETIALRRKFCLAINNYVATKNRKN</sequence>
<name>B4IQB0_DROSE</name>
<protein>
    <submittedName>
        <fullName evidence="1">GM20809</fullName>
    </submittedName>
</protein>
<dbReference type="HOGENOM" id="CLU_2673743_0_0_1"/>
<reference evidence="1 2" key="1">
    <citation type="journal article" date="2007" name="Nature">
        <title>Evolution of genes and genomes on the Drosophila phylogeny.</title>
        <authorList>
            <consortium name="Drosophila 12 Genomes Consortium"/>
            <person name="Clark A.G."/>
            <person name="Eisen M.B."/>
            <person name="Smith D.R."/>
            <person name="Bergman C.M."/>
            <person name="Oliver B."/>
            <person name="Markow T.A."/>
            <person name="Kaufman T.C."/>
            <person name="Kellis M."/>
            <person name="Gelbart W."/>
            <person name="Iyer V.N."/>
            <person name="Pollard D.A."/>
            <person name="Sackton T.B."/>
            <person name="Larracuente A.M."/>
            <person name="Singh N.D."/>
            <person name="Abad J.P."/>
            <person name="Abt D.N."/>
            <person name="Adryan B."/>
            <person name="Aguade M."/>
            <person name="Akashi H."/>
            <person name="Anderson W.W."/>
            <person name="Aquadro C.F."/>
            <person name="Ardell D.H."/>
            <person name="Arguello R."/>
            <person name="Artieri C.G."/>
            <person name="Barbash D.A."/>
            <person name="Barker D."/>
            <person name="Barsanti P."/>
            <person name="Batterham P."/>
            <person name="Batzoglou S."/>
            <person name="Begun D."/>
            <person name="Bhutkar A."/>
            <person name="Blanco E."/>
            <person name="Bosak S.A."/>
            <person name="Bradley R.K."/>
            <person name="Brand A.D."/>
            <person name="Brent M.R."/>
            <person name="Brooks A.N."/>
            <person name="Brown R.H."/>
            <person name="Butlin R.K."/>
            <person name="Caggese C."/>
            <person name="Calvi B.R."/>
            <person name="Bernardo de Carvalho A."/>
            <person name="Caspi A."/>
            <person name="Castrezana S."/>
            <person name="Celniker S.E."/>
            <person name="Chang J.L."/>
            <person name="Chapple C."/>
            <person name="Chatterji S."/>
            <person name="Chinwalla A."/>
            <person name="Civetta A."/>
            <person name="Clifton S.W."/>
            <person name="Comeron J.M."/>
            <person name="Costello J.C."/>
            <person name="Coyne J.A."/>
            <person name="Daub J."/>
            <person name="David R.G."/>
            <person name="Delcher A.L."/>
            <person name="Delehaunty K."/>
            <person name="Do C.B."/>
            <person name="Ebling H."/>
            <person name="Edwards K."/>
            <person name="Eickbush T."/>
            <person name="Evans J.D."/>
            <person name="Filipski A."/>
            <person name="Findeiss S."/>
            <person name="Freyhult E."/>
            <person name="Fulton L."/>
            <person name="Fulton R."/>
            <person name="Garcia A.C."/>
            <person name="Gardiner A."/>
            <person name="Garfield D.A."/>
            <person name="Garvin B.E."/>
            <person name="Gibson G."/>
            <person name="Gilbert D."/>
            <person name="Gnerre S."/>
            <person name="Godfrey J."/>
            <person name="Good R."/>
            <person name="Gotea V."/>
            <person name="Gravely B."/>
            <person name="Greenberg A.J."/>
            <person name="Griffiths-Jones S."/>
            <person name="Gross S."/>
            <person name="Guigo R."/>
            <person name="Gustafson E.A."/>
            <person name="Haerty W."/>
            <person name="Hahn M.W."/>
            <person name="Halligan D.L."/>
            <person name="Halpern A.L."/>
            <person name="Halter G.M."/>
            <person name="Han M.V."/>
            <person name="Heger A."/>
            <person name="Hillier L."/>
            <person name="Hinrichs A.S."/>
            <person name="Holmes I."/>
            <person name="Hoskins R.A."/>
            <person name="Hubisz M.J."/>
            <person name="Hultmark D."/>
            <person name="Huntley M.A."/>
            <person name="Jaffe D.B."/>
            <person name="Jagadeeshan S."/>
            <person name="Jeck W.R."/>
            <person name="Johnson J."/>
            <person name="Jones C.D."/>
            <person name="Jordan W.C."/>
            <person name="Karpen G.H."/>
            <person name="Kataoka E."/>
            <person name="Keightley P.D."/>
            <person name="Kheradpour P."/>
            <person name="Kirkness E.F."/>
            <person name="Koerich L.B."/>
            <person name="Kristiansen K."/>
            <person name="Kudrna D."/>
            <person name="Kulathinal R.J."/>
            <person name="Kumar S."/>
            <person name="Kwok R."/>
            <person name="Lander E."/>
            <person name="Langley C.H."/>
            <person name="Lapoint R."/>
            <person name="Lazzaro B.P."/>
            <person name="Lee S.J."/>
            <person name="Levesque L."/>
            <person name="Li R."/>
            <person name="Lin C.F."/>
            <person name="Lin M.F."/>
            <person name="Lindblad-Toh K."/>
            <person name="Llopart A."/>
            <person name="Long M."/>
            <person name="Low L."/>
            <person name="Lozovsky E."/>
            <person name="Lu J."/>
            <person name="Luo M."/>
            <person name="Machado C.A."/>
            <person name="Makalowski W."/>
            <person name="Marzo M."/>
            <person name="Matsuda M."/>
            <person name="Matzkin L."/>
            <person name="McAllister B."/>
            <person name="McBride C.S."/>
            <person name="McKernan B."/>
            <person name="McKernan K."/>
            <person name="Mendez-Lago M."/>
            <person name="Minx P."/>
            <person name="Mollenhauer M.U."/>
            <person name="Montooth K."/>
            <person name="Mount S.M."/>
            <person name="Mu X."/>
            <person name="Myers E."/>
            <person name="Negre B."/>
            <person name="Newfeld S."/>
            <person name="Nielsen R."/>
            <person name="Noor M.A."/>
            <person name="O'Grady P."/>
            <person name="Pachter L."/>
            <person name="Papaceit M."/>
            <person name="Parisi M.J."/>
            <person name="Parisi M."/>
            <person name="Parts L."/>
            <person name="Pedersen J.S."/>
            <person name="Pesole G."/>
            <person name="Phillippy A.M."/>
            <person name="Ponting C.P."/>
            <person name="Pop M."/>
            <person name="Porcelli D."/>
            <person name="Powell J.R."/>
            <person name="Prohaska S."/>
            <person name="Pruitt K."/>
            <person name="Puig M."/>
            <person name="Quesneville H."/>
            <person name="Ram K.R."/>
            <person name="Rand D."/>
            <person name="Rasmussen M.D."/>
            <person name="Reed L.K."/>
            <person name="Reenan R."/>
            <person name="Reily A."/>
            <person name="Remington K.A."/>
            <person name="Rieger T.T."/>
            <person name="Ritchie M.G."/>
            <person name="Robin C."/>
            <person name="Rogers Y.H."/>
            <person name="Rohde C."/>
            <person name="Rozas J."/>
            <person name="Rubenfield M.J."/>
            <person name="Ruiz A."/>
            <person name="Russo S."/>
            <person name="Salzberg S.L."/>
            <person name="Sanchez-Gracia A."/>
            <person name="Saranga D.J."/>
            <person name="Sato H."/>
            <person name="Schaeffer S.W."/>
            <person name="Schatz M.C."/>
            <person name="Schlenke T."/>
            <person name="Schwartz R."/>
            <person name="Segarra C."/>
            <person name="Singh R.S."/>
            <person name="Sirot L."/>
            <person name="Sirota M."/>
            <person name="Sisneros N.B."/>
            <person name="Smith C.D."/>
            <person name="Smith T.F."/>
            <person name="Spieth J."/>
            <person name="Stage D.E."/>
            <person name="Stark A."/>
            <person name="Stephan W."/>
            <person name="Strausberg R.L."/>
            <person name="Strempel S."/>
            <person name="Sturgill D."/>
            <person name="Sutton G."/>
            <person name="Sutton G.G."/>
            <person name="Tao W."/>
            <person name="Teichmann S."/>
            <person name="Tobari Y.N."/>
            <person name="Tomimura Y."/>
            <person name="Tsolas J.M."/>
            <person name="Valente V.L."/>
            <person name="Venter E."/>
            <person name="Venter J.C."/>
            <person name="Vicario S."/>
            <person name="Vieira F.G."/>
            <person name="Vilella A.J."/>
            <person name="Villasante A."/>
            <person name="Walenz B."/>
            <person name="Wang J."/>
            <person name="Wasserman M."/>
            <person name="Watts T."/>
            <person name="Wilson D."/>
            <person name="Wilson R.K."/>
            <person name="Wing R.A."/>
            <person name="Wolfner M.F."/>
            <person name="Wong A."/>
            <person name="Wong G.K."/>
            <person name="Wu C.I."/>
            <person name="Wu G."/>
            <person name="Yamamoto D."/>
            <person name="Yang H.P."/>
            <person name="Yang S.P."/>
            <person name="Yorke J.A."/>
            <person name="Yoshida K."/>
            <person name="Zdobnov E."/>
            <person name="Zhang P."/>
            <person name="Zhang Y."/>
            <person name="Zimin A.V."/>
            <person name="Baldwin J."/>
            <person name="Abdouelleil A."/>
            <person name="Abdulkadir J."/>
            <person name="Abebe A."/>
            <person name="Abera B."/>
            <person name="Abreu J."/>
            <person name="Acer S.C."/>
            <person name="Aftuck L."/>
            <person name="Alexander A."/>
            <person name="An P."/>
            <person name="Anderson E."/>
            <person name="Anderson S."/>
            <person name="Arachi H."/>
            <person name="Azer M."/>
            <person name="Bachantsang P."/>
            <person name="Barry A."/>
            <person name="Bayul T."/>
            <person name="Berlin A."/>
            <person name="Bessette D."/>
            <person name="Bloom T."/>
            <person name="Blye J."/>
            <person name="Boguslavskiy L."/>
            <person name="Bonnet C."/>
            <person name="Boukhgalter B."/>
            <person name="Bourzgui I."/>
            <person name="Brown A."/>
            <person name="Cahill P."/>
            <person name="Channer S."/>
            <person name="Cheshatsang Y."/>
            <person name="Chuda L."/>
            <person name="Citroen M."/>
            <person name="Collymore A."/>
            <person name="Cooke P."/>
            <person name="Costello M."/>
            <person name="D'Aco K."/>
            <person name="Daza R."/>
            <person name="De Haan G."/>
            <person name="DeGray S."/>
            <person name="DeMaso C."/>
            <person name="Dhargay N."/>
            <person name="Dooley K."/>
            <person name="Dooley E."/>
            <person name="Doricent M."/>
            <person name="Dorje P."/>
            <person name="Dorjee K."/>
            <person name="Dupes A."/>
            <person name="Elong R."/>
            <person name="Falk J."/>
            <person name="Farina A."/>
            <person name="Faro S."/>
            <person name="Ferguson D."/>
            <person name="Fisher S."/>
            <person name="Foley C.D."/>
            <person name="Franke A."/>
            <person name="Friedrich D."/>
            <person name="Gadbois L."/>
            <person name="Gearin G."/>
            <person name="Gearin C.R."/>
            <person name="Giannoukos G."/>
            <person name="Goode T."/>
            <person name="Graham J."/>
            <person name="Grandbois E."/>
            <person name="Grewal S."/>
            <person name="Gyaltsen K."/>
            <person name="Hafez N."/>
            <person name="Hagos B."/>
            <person name="Hall J."/>
            <person name="Henson C."/>
            <person name="Hollinger A."/>
            <person name="Honan T."/>
            <person name="Huard M.D."/>
            <person name="Hughes L."/>
            <person name="Hurhula B."/>
            <person name="Husby M.E."/>
            <person name="Kamat A."/>
            <person name="Kanga B."/>
            <person name="Kashin S."/>
            <person name="Khazanovich D."/>
            <person name="Kisner P."/>
            <person name="Lance K."/>
            <person name="Lara M."/>
            <person name="Lee W."/>
            <person name="Lennon N."/>
            <person name="Letendre F."/>
            <person name="LeVine R."/>
            <person name="Lipovsky A."/>
            <person name="Liu X."/>
            <person name="Liu J."/>
            <person name="Liu S."/>
            <person name="Lokyitsang T."/>
            <person name="Lokyitsang Y."/>
            <person name="Lubonja R."/>
            <person name="Lui A."/>
            <person name="MacDonald P."/>
            <person name="Magnisalis V."/>
            <person name="Maru K."/>
            <person name="Matthews C."/>
            <person name="McCusker W."/>
            <person name="McDonough S."/>
            <person name="Mehta T."/>
            <person name="Meldrim J."/>
            <person name="Meneus L."/>
            <person name="Mihai O."/>
            <person name="Mihalev A."/>
            <person name="Mihova T."/>
            <person name="Mittelman R."/>
            <person name="Mlenga V."/>
            <person name="Montmayeur A."/>
            <person name="Mulrain L."/>
            <person name="Navidi A."/>
            <person name="Naylor J."/>
            <person name="Negash T."/>
            <person name="Nguyen T."/>
            <person name="Nguyen N."/>
            <person name="Nicol R."/>
            <person name="Norbu C."/>
            <person name="Norbu N."/>
            <person name="Novod N."/>
            <person name="O'Neill B."/>
            <person name="Osman S."/>
            <person name="Markiewicz E."/>
            <person name="Oyono O.L."/>
            <person name="Patti C."/>
            <person name="Phunkhang P."/>
            <person name="Pierre F."/>
            <person name="Priest M."/>
            <person name="Raghuraman S."/>
            <person name="Rege F."/>
            <person name="Reyes R."/>
            <person name="Rise C."/>
            <person name="Rogov P."/>
            <person name="Ross K."/>
            <person name="Ryan E."/>
            <person name="Settipalli S."/>
            <person name="Shea T."/>
            <person name="Sherpa N."/>
            <person name="Shi L."/>
            <person name="Shih D."/>
            <person name="Sparrow T."/>
            <person name="Spaulding J."/>
            <person name="Stalker J."/>
            <person name="Stange-Thomann N."/>
            <person name="Stavropoulos S."/>
            <person name="Stone C."/>
            <person name="Strader C."/>
            <person name="Tesfaye S."/>
            <person name="Thomson T."/>
            <person name="Thoulutsang Y."/>
            <person name="Thoulutsang D."/>
            <person name="Topham K."/>
            <person name="Topping I."/>
            <person name="Tsamla T."/>
            <person name="Vassiliev H."/>
            <person name="Vo A."/>
            <person name="Wangchuk T."/>
            <person name="Wangdi T."/>
            <person name="Weiand M."/>
            <person name="Wilkinson J."/>
            <person name="Wilson A."/>
            <person name="Yadav S."/>
            <person name="Young G."/>
            <person name="Yu Q."/>
            <person name="Zembek L."/>
            <person name="Zhong D."/>
            <person name="Zimmer A."/>
            <person name="Zwirko Z."/>
            <person name="Jaffe D.B."/>
            <person name="Alvarez P."/>
            <person name="Brockman W."/>
            <person name="Butler J."/>
            <person name="Chin C."/>
            <person name="Gnerre S."/>
            <person name="Grabherr M."/>
            <person name="Kleber M."/>
            <person name="Mauceli E."/>
            <person name="MacCallum I."/>
        </authorList>
    </citation>
    <scope>NUCLEOTIDE SEQUENCE [LARGE SCALE GENOMIC DNA]</scope>
    <source>
        <strain evidence="2">Rob3c / Tucson 14021-0248.25</strain>
    </source>
</reference>
<dbReference type="Proteomes" id="UP000001292">
    <property type="component" value="Unassembled WGS sequence"/>
</dbReference>
<evidence type="ECO:0000313" key="2">
    <source>
        <dbReference type="Proteomes" id="UP000001292"/>
    </source>
</evidence>
<proteinExistence type="predicted"/>
<keyword evidence="2" id="KW-1185">Reference proteome</keyword>
<dbReference type="EMBL" id="CH686639">
    <property type="protein sequence ID" value="EDW44135.1"/>
    <property type="molecule type" value="Genomic_DNA"/>
</dbReference>